<evidence type="ECO:0000313" key="3">
    <source>
        <dbReference type="Proteomes" id="UP000177798"/>
    </source>
</evidence>
<gene>
    <name evidence="2" type="ORF">sscle_15g105360</name>
</gene>
<feature type="compositionally biased region" description="Acidic residues" evidence="1">
    <location>
        <begin position="357"/>
        <end position="366"/>
    </location>
</feature>
<organism evidence="2 3">
    <name type="scientific">Sclerotinia sclerotiorum (strain ATCC 18683 / 1980 / Ss-1)</name>
    <name type="common">White mold</name>
    <name type="synonym">Whetzelinia sclerotiorum</name>
    <dbReference type="NCBI Taxonomy" id="665079"/>
    <lineage>
        <taxon>Eukaryota</taxon>
        <taxon>Fungi</taxon>
        <taxon>Dikarya</taxon>
        <taxon>Ascomycota</taxon>
        <taxon>Pezizomycotina</taxon>
        <taxon>Leotiomycetes</taxon>
        <taxon>Helotiales</taxon>
        <taxon>Sclerotiniaceae</taxon>
        <taxon>Sclerotinia</taxon>
    </lineage>
</organism>
<dbReference type="OrthoDB" id="70224at2759"/>
<dbReference type="InterPro" id="IPR035929">
    <property type="entry name" value="CoaB-like_sf"/>
</dbReference>
<reference evidence="3" key="1">
    <citation type="journal article" date="2017" name="Genome Biol. Evol.">
        <title>The complete genome sequence of the phytopathogenic fungus Sclerotinia sclerotiorum reveals insights into the genome architecture of broad host range pathogens.</title>
        <authorList>
            <person name="Derbyshire M."/>
            <person name="Denton-Giles M."/>
            <person name="Hegedus D."/>
            <person name="Seifbarghy S."/>
            <person name="Rollins J."/>
            <person name="van Kan J."/>
            <person name="Seidl M.F."/>
            <person name="Faino L."/>
            <person name="Mbengue M."/>
            <person name="Navaud O."/>
            <person name="Raffaele S."/>
            <person name="Hammond-Kosack K."/>
            <person name="Heard S."/>
            <person name="Oliver R."/>
        </authorList>
    </citation>
    <scope>NUCLEOTIDE SEQUENCE [LARGE SCALE GENOMIC DNA]</scope>
    <source>
        <strain evidence="3">ATCC 18683 / 1980 / Ss-1</strain>
    </source>
</reference>
<evidence type="ECO:0000256" key="1">
    <source>
        <dbReference type="SAM" id="MobiDB-lite"/>
    </source>
</evidence>
<feature type="region of interest" description="Disordered" evidence="1">
    <location>
        <begin position="338"/>
        <end position="372"/>
    </location>
</feature>
<accession>A0A1D9QLF5</accession>
<feature type="region of interest" description="Disordered" evidence="1">
    <location>
        <begin position="477"/>
        <end position="497"/>
    </location>
</feature>
<dbReference type="EMBL" id="CP017828">
    <property type="protein sequence ID" value="APA15766.1"/>
    <property type="molecule type" value="Genomic_DNA"/>
</dbReference>
<dbReference type="AlphaFoldDB" id="A0A1D9QLF5"/>
<name>A0A1D9QLF5_SCLS1</name>
<dbReference type="Gene3D" id="3.40.50.10300">
    <property type="entry name" value="CoaB-like"/>
    <property type="match status" value="1"/>
</dbReference>
<proteinExistence type="predicted"/>
<dbReference type="PANTHER" id="PTHR12290">
    <property type="entry name" value="CORNICHON-RELATED"/>
    <property type="match status" value="1"/>
</dbReference>
<sequence>MTSSTQTNTKAVSEFSLDHLLTKQKGNNLTWVLLPEARIINLIPTQPSTEVNRKAGVPNSLQVSIIKLAPTTSRHAPELELAHPAGTSPKLTSTPPSSSTFTLSFNLFPSSQPSSPTSSIFSSSSQDTMSTFSSMPGLARENTAEVAERDYFTENPPPATLEKHTSLAREYINYHASAGRRVVLVTSGGTTVPLERQTVRFIDNFSAGTRGATSAEYFLESGYAVIFLHRQFSLQPYSRHYSHATDCFLDFLHEGPNGSVVANDEYREKMLKVLRQYNAAKSKNLLLTLPFTTITDYLFVLRAIAQLMRPLGPRGLLYLAAAVSDFFVPPERMVEHKIQSTNATDTNTPAKGSEEQSNGEDEEAFDNFDSSPAVPRSKRLIVDLDPVPKFLKNLVDGWAPEGMIVSFKLETDPAILVHKAKYSLDRYQHHLVIGNLLATRKWEVVFVAPGSEDQWIRVPRSKRKRTISGVEDLVGAAARGGEPSNEPLDPNELPDGEPEVEIESLIIPAVEALHTSHINAPKKRER</sequence>
<dbReference type="VEuPathDB" id="FungiDB:sscle_15g105360"/>
<feature type="compositionally biased region" description="Polar residues" evidence="1">
    <location>
        <begin position="339"/>
        <end position="350"/>
    </location>
</feature>
<evidence type="ECO:0000313" key="2">
    <source>
        <dbReference type="EMBL" id="APA15766.1"/>
    </source>
</evidence>
<protein>
    <submittedName>
        <fullName evidence="2">Uncharacterized protein</fullName>
    </submittedName>
</protein>
<dbReference type="GO" id="GO:0015937">
    <property type="term" value="P:coenzyme A biosynthetic process"/>
    <property type="evidence" value="ECO:0007669"/>
    <property type="project" value="UniProtKB-ARBA"/>
</dbReference>
<dbReference type="GO" id="GO:0003824">
    <property type="term" value="F:catalytic activity"/>
    <property type="evidence" value="ECO:0007669"/>
    <property type="project" value="UniProtKB-ARBA"/>
</dbReference>
<dbReference type="SUPFAM" id="SSF102645">
    <property type="entry name" value="CoaB-like"/>
    <property type="match status" value="1"/>
</dbReference>
<dbReference type="Proteomes" id="UP000177798">
    <property type="component" value="Chromosome 15"/>
</dbReference>